<organism evidence="4 5">
    <name type="scientific">Amphritea atlantica</name>
    <dbReference type="NCBI Taxonomy" id="355243"/>
    <lineage>
        <taxon>Bacteria</taxon>
        <taxon>Pseudomonadati</taxon>
        <taxon>Pseudomonadota</taxon>
        <taxon>Gammaproteobacteria</taxon>
        <taxon>Oceanospirillales</taxon>
        <taxon>Oceanospirillaceae</taxon>
        <taxon>Amphritea</taxon>
    </lineage>
</organism>
<keyword evidence="1" id="KW-1133">Transmembrane helix</keyword>
<feature type="domain" description="GGDEF" evidence="3">
    <location>
        <begin position="240"/>
        <end position="378"/>
    </location>
</feature>
<name>A0ABY5GQI6_9GAMM</name>
<gene>
    <name evidence="4" type="ORF">KDX31_12790</name>
</gene>
<evidence type="ECO:0000259" key="2">
    <source>
        <dbReference type="PROSITE" id="PS50883"/>
    </source>
</evidence>
<dbReference type="InterPro" id="IPR043128">
    <property type="entry name" value="Rev_trsase/Diguanyl_cyclase"/>
</dbReference>
<feature type="transmembrane region" description="Helical" evidence="1">
    <location>
        <begin position="16"/>
        <end position="37"/>
    </location>
</feature>
<feature type="domain" description="EAL" evidence="2">
    <location>
        <begin position="385"/>
        <end position="638"/>
    </location>
</feature>
<dbReference type="CDD" id="cd01948">
    <property type="entry name" value="EAL"/>
    <property type="match status" value="1"/>
</dbReference>
<dbReference type="Gene3D" id="3.30.70.270">
    <property type="match status" value="1"/>
</dbReference>
<evidence type="ECO:0000313" key="5">
    <source>
        <dbReference type="Proteomes" id="UP001059950"/>
    </source>
</evidence>
<evidence type="ECO:0000313" key="4">
    <source>
        <dbReference type="EMBL" id="UTW02235.1"/>
    </source>
</evidence>
<reference evidence="4" key="1">
    <citation type="submission" date="2021-04" db="EMBL/GenBank/DDBJ databases">
        <title>Oceanospirillales bacteria with DddD are important DMSP degraders in coastal seawater.</title>
        <authorList>
            <person name="Liu J."/>
        </authorList>
    </citation>
    <scope>NUCLEOTIDE SEQUENCE</scope>
    <source>
        <strain evidence="4">GY6</strain>
    </source>
</reference>
<feature type="transmembrane region" description="Helical" evidence="1">
    <location>
        <begin position="185"/>
        <end position="204"/>
    </location>
</feature>
<keyword evidence="1" id="KW-0812">Transmembrane</keyword>
<keyword evidence="5" id="KW-1185">Reference proteome</keyword>
<dbReference type="InterPro" id="IPR000160">
    <property type="entry name" value="GGDEF_dom"/>
</dbReference>
<dbReference type="PROSITE" id="PS50887">
    <property type="entry name" value="GGDEF"/>
    <property type="match status" value="1"/>
</dbReference>
<keyword evidence="1" id="KW-0472">Membrane</keyword>
<accession>A0ABY5GQI6</accession>
<dbReference type="SMART" id="SM00052">
    <property type="entry name" value="EAL"/>
    <property type="match status" value="1"/>
</dbReference>
<dbReference type="EMBL" id="CP073344">
    <property type="protein sequence ID" value="UTW02235.1"/>
    <property type="molecule type" value="Genomic_DNA"/>
</dbReference>
<evidence type="ECO:0000259" key="3">
    <source>
        <dbReference type="PROSITE" id="PS50887"/>
    </source>
</evidence>
<dbReference type="PANTHER" id="PTHR44757:SF2">
    <property type="entry name" value="BIOFILM ARCHITECTURE MAINTENANCE PROTEIN MBAA"/>
    <property type="match status" value="1"/>
</dbReference>
<evidence type="ECO:0000256" key="1">
    <source>
        <dbReference type="SAM" id="Phobius"/>
    </source>
</evidence>
<dbReference type="PROSITE" id="PS50883">
    <property type="entry name" value="EAL"/>
    <property type="match status" value="1"/>
</dbReference>
<dbReference type="InterPro" id="IPR052155">
    <property type="entry name" value="Biofilm_reg_signaling"/>
</dbReference>
<dbReference type="SMART" id="SM00267">
    <property type="entry name" value="GGDEF"/>
    <property type="match status" value="1"/>
</dbReference>
<dbReference type="Pfam" id="PF00990">
    <property type="entry name" value="GGDEF"/>
    <property type="match status" value="1"/>
</dbReference>
<dbReference type="InterPro" id="IPR001633">
    <property type="entry name" value="EAL_dom"/>
</dbReference>
<dbReference type="Gene3D" id="3.20.20.450">
    <property type="entry name" value="EAL domain"/>
    <property type="match status" value="1"/>
</dbReference>
<sequence length="649" mass="73176">MNQGLKKITILYRQKLALLISVIMIFFIIGAVSLYQLRQSISILDQNYGTSVFSMFQLKLELQRFYDSLSLYRSAPDPQHLDEVNKRYDILWSRFPVLIKGEDGIRIRNVANAESTILKAFDTVKSLDTGISQRLATEPKYSTEIQQTLLPQMEAIDGLTLQNFYSTNAIINRNDSRVLELQQQLILLMSGVIFIGIVLLIMAIRESRLNRHQAEHDSLTGIPNRAFLKREITRYCEQKKPFALHLIDLNGFKDVNDTLGHHIGDVLLQSVSERLTQGIDEQNGCLTCRLGGDEFAIIQPIIRNNNSLNILGDKIIQLFKKQFKIDQHTCFIGASIGSVIYPEHGLNVGSLLTRADIAMYKAKEQAVDSRQMLFNFDMDVQIHRRQRLQADLREALKYKKLQLVYQPIVDLKNPRVACLEALLRWNHETLGPIPPLEIIEIAEKYSLANELGLWVIAETCRQLQEWRSGGLEPLPVAINISPSMHHLDLAGMINESLALNNLPKGLIRIEVTEDTSMRILKETQDLLPGLGRHNISIALDDFGTGLSSLSHLQQLPVQTLKIDRSFISKISADHTSRRLVKNIIGIGHDLGMKVVAEGIEDNSAAALLTAYQCDYGQGYLFSKPLAPHLIPDCCRQLETVPAEAAANDF</sequence>
<dbReference type="NCBIfam" id="TIGR00254">
    <property type="entry name" value="GGDEF"/>
    <property type="match status" value="1"/>
</dbReference>
<dbReference type="SUPFAM" id="SSF55073">
    <property type="entry name" value="Nucleotide cyclase"/>
    <property type="match status" value="1"/>
</dbReference>
<proteinExistence type="predicted"/>
<dbReference type="CDD" id="cd01949">
    <property type="entry name" value="GGDEF"/>
    <property type="match status" value="1"/>
</dbReference>
<dbReference type="PANTHER" id="PTHR44757">
    <property type="entry name" value="DIGUANYLATE CYCLASE DGCP"/>
    <property type="match status" value="1"/>
</dbReference>
<dbReference type="InterPro" id="IPR029787">
    <property type="entry name" value="Nucleotide_cyclase"/>
</dbReference>
<protein>
    <submittedName>
        <fullName evidence="4">Bifunctional diguanylate cyclase/phosphodiesterase</fullName>
    </submittedName>
</protein>
<dbReference type="SUPFAM" id="SSF141868">
    <property type="entry name" value="EAL domain-like"/>
    <property type="match status" value="1"/>
</dbReference>
<dbReference type="Proteomes" id="UP001059950">
    <property type="component" value="Chromosome"/>
</dbReference>
<dbReference type="InterPro" id="IPR035919">
    <property type="entry name" value="EAL_sf"/>
</dbReference>
<dbReference type="Pfam" id="PF00563">
    <property type="entry name" value="EAL"/>
    <property type="match status" value="1"/>
</dbReference>